<evidence type="ECO:0000313" key="1">
    <source>
        <dbReference type="EMBL" id="GFH15175.1"/>
    </source>
</evidence>
<dbReference type="EMBL" id="BLLF01000815">
    <property type="protein sequence ID" value="GFH15175.1"/>
    <property type="molecule type" value="Genomic_DNA"/>
</dbReference>
<dbReference type="AlphaFoldDB" id="A0A699Z0Y5"/>
<protein>
    <submittedName>
        <fullName evidence="1">Uncharacterized protein</fullName>
    </submittedName>
</protein>
<keyword evidence="2" id="KW-1185">Reference proteome</keyword>
<reference evidence="1 2" key="1">
    <citation type="submission" date="2020-02" db="EMBL/GenBank/DDBJ databases">
        <title>Draft genome sequence of Haematococcus lacustris strain NIES-144.</title>
        <authorList>
            <person name="Morimoto D."/>
            <person name="Nakagawa S."/>
            <person name="Yoshida T."/>
            <person name="Sawayama S."/>
        </authorList>
    </citation>
    <scope>NUCLEOTIDE SEQUENCE [LARGE SCALE GENOMIC DNA]</scope>
    <source>
        <strain evidence="1 2">NIES-144</strain>
    </source>
</reference>
<sequence length="73" mass="7765">MLASEWIAARDCCEAGAEAERVGYVNGKQAAHEEAEQQAADHRPLAAGLHSWLHSVGQEGILKLLREVAGEGA</sequence>
<organism evidence="1 2">
    <name type="scientific">Haematococcus lacustris</name>
    <name type="common">Green alga</name>
    <name type="synonym">Haematococcus pluvialis</name>
    <dbReference type="NCBI Taxonomy" id="44745"/>
    <lineage>
        <taxon>Eukaryota</taxon>
        <taxon>Viridiplantae</taxon>
        <taxon>Chlorophyta</taxon>
        <taxon>core chlorophytes</taxon>
        <taxon>Chlorophyceae</taxon>
        <taxon>CS clade</taxon>
        <taxon>Chlamydomonadales</taxon>
        <taxon>Haematococcaceae</taxon>
        <taxon>Haematococcus</taxon>
    </lineage>
</organism>
<accession>A0A699Z0Y5</accession>
<gene>
    <name evidence="1" type="ORF">HaLaN_11354</name>
</gene>
<feature type="non-terminal residue" evidence="1">
    <location>
        <position position="1"/>
    </location>
</feature>
<evidence type="ECO:0000313" key="2">
    <source>
        <dbReference type="Proteomes" id="UP000485058"/>
    </source>
</evidence>
<dbReference type="Proteomes" id="UP000485058">
    <property type="component" value="Unassembled WGS sequence"/>
</dbReference>
<proteinExistence type="predicted"/>
<name>A0A699Z0Y5_HAELA</name>
<comment type="caution">
    <text evidence="1">The sequence shown here is derived from an EMBL/GenBank/DDBJ whole genome shotgun (WGS) entry which is preliminary data.</text>
</comment>